<reference evidence="1" key="1">
    <citation type="submission" date="2021-01" db="EMBL/GenBank/DDBJ databases">
        <authorList>
            <consortium name="Genoscope - CEA"/>
            <person name="William W."/>
        </authorList>
    </citation>
    <scope>NUCLEOTIDE SEQUENCE</scope>
</reference>
<dbReference type="EMBL" id="CAJJDP010000125">
    <property type="protein sequence ID" value="CAD8201884.1"/>
    <property type="molecule type" value="Genomic_DNA"/>
</dbReference>
<gene>
    <name evidence="1" type="ORF">POCTA_138.1.T1250193</name>
</gene>
<dbReference type="Proteomes" id="UP000683925">
    <property type="component" value="Unassembled WGS sequence"/>
</dbReference>
<evidence type="ECO:0000313" key="1">
    <source>
        <dbReference type="EMBL" id="CAD8201884.1"/>
    </source>
</evidence>
<keyword evidence="2" id="KW-1185">Reference proteome</keyword>
<evidence type="ECO:0000313" key="2">
    <source>
        <dbReference type="Proteomes" id="UP000683925"/>
    </source>
</evidence>
<sequence>MGNQKQFKNIDQIIQKQDQKAKERQSEFEVDSILSNRLSQKII</sequence>
<organism evidence="1 2">
    <name type="scientific">Paramecium octaurelia</name>
    <dbReference type="NCBI Taxonomy" id="43137"/>
    <lineage>
        <taxon>Eukaryota</taxon>
        <taxon>Sar</taxon>
        <taxon>Alveolata</taxon>
        <taxon>Ciliophora</taxon>
        <taxon>Intramacronucleata</taxon>
        <taxon>Oligohymenophorea</taxon>
        <taxon>Peniculida</taxon>
        <taxon>Parameciidae</taxon>
        <taxon>Paramecium</taxon>
    </lineage>
</organism>
<comment type="caution">
    <text evidence="1">The sequence shown here is derived from an EMBL/GenBank/DDBJ whole genome shotgun (WGS) entry which is preliminary data.</text>
</comment>
<proteinExistence type="predicted"/>
<protein>
    <submittedName>
        <fullName evidence="1">Uncharacterized protein</fullName>
    </submittedName>
</protein>
<name>A0A8S1XLT6_PAROT</name>
<accession>A0A8S1XLT6</accession>
<dbReference type="AlphaFoldDB" id="A0A8S1XLT6"/>